<organism evidence="12 13">
    <name type="scientific">Cinclus mexicanus</name>
    <name type="common">American dipper</name>
    <dbReference type="NCBI Taxonomy" id="161649"/>
    <lineage>
        <taxon>Eukaryota</taxon>
        <taxon>Metazoa</taxon>
        <taxon>Chordata</taxon>
        <taxon>Craniata</taxon>
        <taxon>Vertebrata</taxon>
        <taxon>Euteleostomi</taxon>
        <taxon>Archelosauria</taxon>
        <taxon>Archosauria</taxon>
        <taxon>Dinosauria</taxon>
        <taxon>Saurischia</taxon>
        <taxon>Theropoda</taxon>
        <taxon>Coelurosauria</taxon>
        <taxon>Aves</taxon>
        <taxon>Neognathae</taxon>
        <taxon>Neoaves</taxon>
        <taxon>Telluraves</taxon>
        <taxon>Australaves</taxon>
        <taxon>Passeriformes</taxon>
        <taxon>Cinclidae</taxon>
        <taxon>Cinclus</taxon>
    </lineage>
</organism>
<dbReference type="GO" id="GO:0030018">
    <property type="term" value="C:Z disc"/>
    <property type="evidence" value="ECO:0007669"/>
    <property type="project" value="TreeGrafter"/>
</dbReference>
<feature type="non-terminal residue" evidence="12">
    <location>
        <position position="1"/>
    </location>
</feature>
<evidence type="ECO:0000256" key="8">
    <source>
        <dbReference type="ARBA" id="ARBA00057136"/>
    </source>
</evidence>
<feature type="compositionally biased region" description="Polar residues" evidence="10">
    <location>
        <begin position="243"/>
        <end position="252"/>
    </location>
</feature>
<feature type="compositionally biased region" description="Basic and acidic residues" evidence="10">
    <location>
        <begin position="443"/>
        <end position="454"/>
    </location>
</feature>
<dbReference type="InterPro" id="IPR051976">
    <property type="entry name" value="Synaptopodin_domain"/>
</dbReference>
<feature type="compositionally biased region" description="Low complexity" evidence="10">
    <location>
        <begin position="948"/>
        <end position="963"/>
    </location>
</feature>
<feature type="compositionally biased region" description="Low complexity" evidence="10">
    <location>
        <begin position="108"/>
        <end position="125"/>
    </location>
</feature>
<feature type="compositionally biased region" description="Pro residues" evidence="10">
    <location>
        <begin position="519"/>
        <end position="528"/>
    </location>
</feature>
<feature type="region of interest" description="Disordered" evidence="10">
    <location>
        <begin position="799"/>
        <end position="836"/>
    </location>
</feature>
<feature type="compositionally biased region" description="Polar residues" evidence="10">
    <location>
        <begin position="193"/>
        <end position="211"/>
    </location>
</feature>
<comment type="caution">
    <text evidence="12">The sequence shown here is derived from an EMBL/GenBank/DDBJ whole genome shotgun (WGS) entry which is preliminary data.</text>
</comment>
<dbReference type="FunFam" id="2.30.42.10:FF:000137">
    <property type="entry name" value="Synaptopodin 2-like a"/>
    <property type="match status" value="1"/>
</dbReference>
<dbReference type="PANTHER" id="PTHR24217:SF10">
    <property type="entry name" value="SYNAPTOPODIN 2-LIKE PROTEIN"/>
    <property type="match status" value="1"/>
</dbReference>
<evidence type="ECO:0000256" key="9">
    <source>
        <dbReference type="ARBA" id="ARBA00069693"/>
    </source>
</evidence>
<dbReference type="SMART" id="SM00228">
    <property type="entry name" value="PDZ"/>
    <property type="match status" value="1"/>
</dbReference>
<dbReference type="Gene3D" id="2.30.42.10">
    <property type="match status" value="1"/>
</dbReference>
<keyword evidence="13" id="KW-1185">Reference proteome</keyword>
<proteinExistence type="inferred from homology"/>
<feature type="compositionally biased region" description="Polar residues" evidence="10">
    <location>
        <begin position="638"/>
        <end position="650"/>
    </location>
</feature>
<evidence type="ECO:0000256" key="10">
    <source>
        <dbReference type="SAM" id="MobiDB-lite"/>
    </source>
</evidence>
<evidence type="ECO:0000259" key="11">
    <source>
        <dbReference type="PROSITE" id="PS50106"/>
    </source>
</evidence>
<evidence type="ECO:0000256" key="7">
    <source>
        <dbReference type="ARBA" id="ARBA00038161"/>
    </source>
</evidence>
<dbReference type="AlphaFoldDB" id="A0A7L2JBG7"/>
<evidence type="ECO:0000256" key="3">
    <source>
        <dbReference type="ARBA" id="ARBA00022490"/>
    </source>
</evidence>
<feature type="region of interest" description="Disordered" evidence="10">
    <location>
        <begin position="375"/>
        <end position="487"/>
    </location>
</feature>
<feature type="region of interest" description="Disordered" evidence="10">
    <location>
        <begin position="983"/>
        <end position="1088"/>
    </location>
</feature>
<sequence length="1088" mass="117074">MGAEEEMLITLSGGAPWGFRLQGGSEQKRPLQVSKIRKRSKACRGGLWENDVLVSINGKSCAGLSHANAMQIIDSSNGTLNIRVKRIVGGDQTGPWLQRSPPPGQRVLSSPSLLSPPAQLLSSEPAGAPAIMQPSQPSQPSQPWRSQRHLESLTSPPDSEAYYGETDSDADNVAQEKHRRARKKSPRSPPDSTTSCHAPQDEVSLSEQSGYESMPEAAAQGGAELASSSGVAKREIVCLPGSRTDTPFSDNEGQLRPPSTEGREPSPEAMLLPHATKAIRAERHLIPMVGPVEHPIDEDLTTTYTEKAKQAKLHRHESIQEKNVKEAKTKCRTIASLLTDAPNPHSKGVLMFKKRRQRAKKYTLVSFGSVDEDRSYEEEDGVFPTSESEFDEEGFSDARSLTNHSDWDNTYLDIEKSKSDSEQKEEKQKGLSEASGKGARLFEQQRERAGKYTLEKTPVQKSPEVAPAAHPKQGTVNRDMPVPEKADNMPLSIHLEGVQVPSKQPATIPTQLLTAPSPTFFPPPPSTPDPFSASSTSMFNRSARPFTPGFSGQRPATSSVIFRPSAPKKPTESLGGQSTVASPFSPLVPGTPANAQVPTQRGPVSSSTSLYIPAPGRPTSPLESQPKGGGSASEIKPSANTARTSTTSIFLSAPSKPGGDMASAASQPRIPGTASSSLYITPAPSQHMRSSSPVPKQPSPAITPAMPRPPSEPLSSREQRISVPAPRTGILQEARRRGNKKPMFSKIEEKKNSPNPELLSLVQNLDEKPKGDHPGAGFESGPEEDFLSLGAEACNFMQSSGRKFKTPPPVAPKPQQDSGLVNGAQDMPQLKGKGAELFAKRQSRMDKFVVETTPKPEYKPRTPSPTPSLPSCWKYSPNIRAPPPIAYNPMHSPFYPLAASKSQASKAESKVKKAPGQKSGIKVIDIMRHQPYQLKSAMFCFGDPPSPSTQTTPGQPTPQASSSFMAAKQVPVKIAKTQEIRRFSTPAPMSASSSLAPTVLMPRSATTLDEPLWRTEMASSAPATPGPFQVELSSSPKPYLSSPEPGQVGQGTSPNSASAARFQVARPKFSAARTGMQAKVWRPSFGHH</sequence>
<dbReference type="GO" id="GO:0003779">
    <property type="term" value="F:actin binding"/>
    <property type="evidence" value="ECO:0007669"/>
    <property type="project" value="UniProtKB-KW"/>
</dbReference>
<feature type="compositionally biased region" description="Basic residues" evidence="10">
    <location>
        <begin position="177"/>
        <end position="186"/>
    </location>
</feature>
<dbReference type="GO" id="GO:0015629">
    <property type="term" value="C:actin cytoskeleton"/>
    <property type="evidence" value="ECO:0007669"/>
    <property type="project" value="TreeGrafter"/>
</dbReference>
<dbReference type="InterPro" id="IPR036034">
    <property type="entry name" value="PDZ_sf"/>
</dbReference>
<feature type="region of interest" description="Disordered" evidence="10">
    <location>
        <begin position="510"/>
        <end position="784"/>
    </location>
</feature>
<feature type="region of interest" description="Disordered" evidence="10">
    <location>
        <begin position="940"/>
        <end position="967"/>
    </location>
</feature>
<dbReference type="CDD" id="cd10820">
    <property type="entry name" value="PDZ_SYNPO2-like"/>
    <property type="match status" value="1"/>
</dbReference>
<feature type="compositionally biased region" description="Low complexity" evidence="10">
    <location>
        <begin position="1031"/>
        <end position="1045"/>
    </location>
</feature>
<dbReference type="SUPFAM" id="SSF50156">
    <property type="entry name" value="PDZ domain-like"/>
    <property type="match status" value="1"/>
</dbReference>
<keyword evidence="2" id="KW-0488">Methylation</keyword>
<keyword evidence="4" id="KW-0597">Phosphoprotein</keyword>
<feature type="domain" description="PDZ" evidence="11">
    <location>
        <begin position="6"/>
        <end position="88"/>
    </location>
</feature>
<keyword evidence="3" id="KW-0963">Cytoplasm</keyword>
<dbReference type="Proteomes" id="UP000590623">
    <property type="component" value="Unassembled WGS sequence"/>
</dbReference>
<feature type="compositionally biased region" description="Basic and acidic residues" evidence="10">
    <location>
        <begin position="413"/>
        <end position="430"/>
    </location>
</feature>
<dbReference type="EMBL" id="VWYM01006842">
    <property type="protein sequence ID" value="NXR19696.1"/>
    <property type="molecule type" value="Genomic_DNA"/>
</dbReference>
<accession>A0A7L2JBG7</accession>
<feature type="region of interest" description="Disordered" evidence="10">
    <location>
        <begin position="91"/>
        <end position="267"/>
    </location>
</feature>
<gene>
    <name evidence="12" type="primary">Synpo2l</name>
    <name evidence="12" type="ORF">CINMEX_R08252</name>
</gene>
<evidence type="ECO:0000256" key="1">
    <source>
        <dbReference type="ARBA" id="ARBA00004245"/>
    </source>
</evidence>
<evidence type="ECO:0000256" key="6">
    <source>
        <dbReference type="ARBA" id="ARBA00023212"/>
    </source>
</evidence>
<name>A0A7L2JBG7_CINMU</name>
<feature type="non-terminal residue" evidence="12">
    <location>
        <position position="1088"/>
    </location>
</feature>
<comment type="similarity">
    <text evidence="7">Belongs to the synaptopodin family.</text>
</comment>
<reference evidence="12 13" key="1">
    <citation type="submission" date="2019-09" db="EMBL/GenBank/DDBJ databases">
        <title>Bird 10,000 Genomes (B10K) Project - Family phase.</title>
        <authorList>
            <person name="Zhang G."/>
        </authorList>
    </citation>
    <scope>NUCLEOTIDE SEQUENCE [LARGE SCALE GENOMIC DNA]</scope>
    <source>
        <strain evidence="12">B10K-DU-001-77</strain>
        <tissue evidence="12">Muscle</tissue>
    </source>
</reference>
<evidence type="ECO:0000313" key="13">
    <source>
        <dbReference type="Proteomes" id="UP000590623"/>
    </source>
</evidence>
<evidence type="ECO:0000256" key="5">
    <source>
        <dbReference type="ARBA" id="ARBA00023203"/>
    </source>
</evidence>
<evidence type="ECO:0000313" key="12">
    <source>
        <dbReference type="EMBL" id="NXR19696.1"/>
    </source>
</evidence>
<feature type="region of interest" description="Disordered" evidence="10">
    <location>
        <begin position="849"/>
        <end position="871"/>
    </location>
</feature>
<feature type="compositionally biased region" description="Low complexity" evidence="10">
    <location>
        <begin position="133"/>
        <end position="143"/>
    </location>
</feature>
<dbReference type="Pfam" id="PF00595">
    <property type="entry name" value="PDZ"/>
    <property type="match status" value="1"/>
</dbReference>
<feature type="compositionally biased region" description="Polar residues" evidence="10">
    <location>
        <begin position="673"/>
        <end position="694"/>
    </location>
</feature>
<keyword evidence="6" id="KW-0206">Cytoskeleton</keyword>
<dbReference type="InterPro" id="IPR001478">
    <property type="entry name" value="PDZ"/>
</dbReference>
<protein>
    <recommendedName>
        <fullName evidence="9">Synaptopodin 2-like protein</fullName>
    </recommendedName>
</protein>
<keyword evidence="5" id="KW-0009">Actin-binding</keyword>
<dbReference type="GO" id="GO:0005634">
    <property type="term" value="C:nucleus"/>
    <property type="evidence" value="ECO:0007669"/>
    <property type="project" value="TreeGrafter"/>
</dbReference>
<dbReference type="OrthoDB" id="8882674at2759"/>
<comment type="subcellular location">
    <subcellularLocation>
        <location evidence="1">Cytoplasm</location>
        <location evidence="1">Cytoskeleton</location>
    </subcellularLocation>
</comment>
<evidence type="ECO:0000256" key="4">
    <source>
        <dbReference type="ARBA" id="ARBA00022553"/>
    </source>
</evidence>
<dbReference type="PROSITE" id="PS50106">
    <property type="entry name" value="PDZ"/>
    <property type="match status" value="1"/>
</dbReference>
<comment type="function">
    <text evidence="8">Actin-associated protein that may play a role in modulating actin-based shape.</text>
</comment>
<feature type="compositionally biased region" description="Polar residues" evidence="10">
    <location>
        <begin position="593"/>
        <end position="610"/>
    </location>
</feature>
<dbReference type="GO" id="GO:0032233">
    <property type="term" value="P:positive regulation of actin filament bundle assembly"/>
    <property type="evidence" value="ECO:0007669"/>
    <property type="project" value="TreeGrafter"/>
</dbReference>
<evidence type="ECO:0000256" key="2">
    <source>
        <dbReference type="ARBA" id="ARBA00022481"/>
    </source>
</evidence>
<feature type="compositionally biased region" description="Basic and acidic residues" evidence="10">
    <location>
        <begin position="849"/>
        <end position="860"/>
    </location>
</feature>
<dbReference type="PANTHER" id="PTHR24217">
    <property type="entry name" value="PUTATIVE-RELATED"/>
    <property type="match status" value="1"/>
</dbReference>
<feature type="compositionally biased region" description="Low complexity" evidence="10">
    <location>
        <begin position="984"/>
        <end position="997"/>
    </location>
</feature>